<accession>A0AAU9L044</accession>
<sequence>MDDEHKKMSWSPLTATVYDGMNGRKGLESVTPLSMEVEWDPYVRRKQYGVGLQPTVGLLRNDRTPLNTPYTPQLMKLHLKRHEAYDEQDEYVERPGKQLVTTLKSKIVLMMQLVHKIHAVISRIVTSTVPRFIQDTNLFAKMQMWIVWQLTAVVCMPFIMLLSPMIIALSICTSPIWVSGIAVLLVCLLIRSQRPAEVEFSPDPDEEKEEETSLHHPNFMYRRAHLTNKYNQQGYD</sequence>
<keyword evidence="1" id="KW-0472">Membrane</keyword>
<organism evidence="2 5">
    <name type="scientific">Peronospora belbahrii</name>
    <dbReference type="NCBI Taxonomy" id="622444"/>
    <lineage>
        <taxon>Eukaryota</taxon>
        <taxon>Sar</taxon>
        <taxon>Stramenopiles</taxon>
        <taxon>Oomycota</taxon>
        <taxon>Peronosporomycetes</taxon>
        <taxon>Peronosporales</taxon>
        <taxon>Peronosporaceae</taxon>
        <taxon>Peronospora</taxon>
    </lineage>
</organism>
<comment type="caution">
    <text evidence="2">The sequence shown here is derived from an EMBL/GenBank/DDBJ whole genome shotgun (WGS) entry which is preliminary data.</text>
</comment>
<protein>
    <submittedName>
        <fullName evidence="2">Uncharacterized protein</fullName>
    </submittedName>
</protein>
<dbReference type="EMBL" id="CAKLCB010000253">
    <property type="protein sequence ID" value="CAH0517945.1"/>
    <property type="molecule type" value="Genomic_DNA"/>
</dbReference>
<proteinExistence type="predicted"/>
<reference evidence="2 4" key="1">
    <citation type="submission" date="2021-11" db="EMBL/GenBank/DDBJ databases">
        <authorList>
            <person name="Islam A."/>
            <person name="Islam S."/>
            <person name="Flora M.S."/>
            <person name="Rahman M."/>
            <person name="Ziaur R.M."/>
            <person name="Epstein J.H."/>
            <person name="Hassan M."/>
            <person name="Klassen M."/>
            <person name="Woodard K."/>
            <person name="Webb A."/>
            <person name="Webby R.J."/>
            <person name="El Zowalaty M.E."/>
        </authorList>
    </citation>
    <scope>NUCLEOTIDE SEQUENCE</scope>
    <source>
        <strain evidence="3">Pbs1</strain>
        <strain evidence="2">Pbs3</strain>
    </source>
</reference>
<dbReference type="Proteomes" id="UP001160483">
    <property type="component" value="Unassembled WGS sequence"/>
</dbReference>
<evidence type="ECO:0000256" key="1">
    <source>
        <dbReference type="SAM" id="Phobius"/>
    </source>
</evidence>
<dbReference type="AlphaFoldDB" id="A0AAU9L044"/>
<evidence type="ECO:0000313" key="2">
    <source>
        <dbReference type="EMBL" id="CAH0477226.1"/>
    </source>
</evidence>
<keyword evidence="4" id="KW-1185">Reference proteome</keyword>
<feature type="transmembrane region" description="Helical" evidence="1">
    <location>
        <begin position="142"/>
        <end position="160"/>
    </location>
</feature>
<dbReference type="EMBL" id="CAKKTJ010000168">
    <property type="protein sequence ID" value="CAH0477226.1"/>
    <property type="molecule type" value="Genomic_DNA"/>
</dbReference>
<dbReference type="Proteomes" id="UP001158986">
    <property type="component" value="Unassembled WGS sequence"/>
</dbReference>
<name>A0AAU9L044_9STRA</name>
<feature type="transmembrane region" description="Helical" evidence="1">
    <location>
        <begin position="166"/>
        <end position="190"/>
    </location>
</feature>
<evidence type="ECO:0000313" key="3">
    <source>
        <dbReference type="EMBL" id="CAH0517945.1"/>
    </source>
</evidence>
<evidence type="ECO:0000313" key="5">
    <source>
        <dbReference type="Proteomes" id="UP001160483"/>
    </source>
</evidence>
<keyword evidence="1" id="KW-1133">Transmembrane helix</keyword>
<keyword evidence="1" id="KW-0812">Transmembrane</keyword>
<evidence type="ECO:0000313" key="4">
    <source>
        <dbReference type="Proteomes" id="UP001158986"/>
    </source>
</evidence>
<gene>
    <name evidence="3" type="ORF">PBS001_LOCUS4531</name>
    <name evidence="2" type="ORF">PBS003_LOCUS3975</name>
</gene>